<organism evidence="2 3">
    <name type="scientific">Kiloniella laminariae</name>
    <dbReference type="NCBI Taxonomy" id="454162"/>
    <lineage>
        <taxon>Bacteria</taxon>
        <taxon>Pseudomonadati</taxon>
        <taxon>Pseudomonadota</taxon>
        <taxon>Alphaproteobacteria</taxon>
        <taxon>Rhodospirillales</taxon>
        <taxon>Kiloniellaceae</taxon>
        <taxon>Kiloniella</taxon>
    </lineage>
</organism>
<dbReference type="Gene3D" id="1.10.287.130">
    <property type="match status" value="1"/>
</dbReference>
<dbReference type="RefSeq" id="WP_269422734.1">
    <property type="nucleotide sequence ID" value="NZ_JAPWGY010000002.1"/>
</dbReference>
<evidence type="ECO:0000313" key="2">
    <source>
        <dbReference type="EMBL" id="MCZ4280543.1"/>
    </source>
</evidence>
<accession>A0ABT4LHG4</accession>
<dbReference type="Pfam" id="PF10090">
    <property type="entry name" value="HPTransfase"/>
    <property type="match status" value="1"/>
</dbReference>
<proteinExistence type="predicted"/>
<dbReference type="EMBL" id="JAPWGY010000002">
    <property type="protein sequence ID" value="MCZ4280543.1"/>
    <property type="molecule type" value="Genomic_DNA"/>
</dbReference>
<feature type="domain" description="Histidine phosphotransferase ChpT C-terminal" evidence="1">
    <location>
        <begin position="80"/>
        <end position="198"/>
    </location>
</feature>
<reference evidence="2" key="1">
    <citation type="submission" date="2022-12" db="EMBL/GenBank/DDBJ databases">
        <title>Bacterial isolates from different developmental stages of Nematostella vectensis.</title>
        <authorList>
            <person name="Fraune S."/>
        </authorList>
    </citation>
    <scope>NUCLEOTIDE SEQUENCE</scope>
    <source>
        <strain evidence="2">G21630-S1</strain>
    </source>
</reference>
<evidence type="ECO:0000259" key="1">
    <source>
        <dbReference type="Pfam" id="PF10090"/>
    </source>
</evidence>
<evidence type="ECO:0000313" key="3">
    <source>
        <dbReference type="Proteomes" id="UP001069802"/>
    </source>
</evidence>
<dbReference type="InterPro" id="IPR018762">
    <property type="entry name" value="ChpT_C"/>
</dbReference>
<dbReference type="Gene3D" id="3.30.565.10">
    <property type="entry name" value="Histidine kinase-like ATPase, C-terminal domain"/>
    <property type="match status" value="1"/>
</dbReference>
<comment type="caution">
    <text evidence="2">The sequence shown here is derived from an EMBL/GenBank/DDBJ whole genome shotgun (WGS) entry which is preliminary data.</text>
</comment>
<dbReference type="Proteomes" id="UP001069802">
    <property type="component" value="Unassembled WGS sequence"/>
</dbReference>
<name>A0ABT4LHG4_9PROT</name>
<dbReference type="InterPro" id="IPR036890">
    <property type="entry name" value="HATPase_C_sf"/>
</dbReference>
<keyword evidence="3" id="KW-1185">Reference proteome</keyword>
<gene>
    <name evidence="2" type="ORF">O4H49_07125</name>
</gene>
<protein>
    <submittedName>
        <fullName evidence="2">Histidine phosphotransferase family protein</fullName>
    </submittedName>
</protein>
<sequence length="211" mass="22751">MSDKVDFRVLELLTSRLCHDLVGPVGAVNNGLELMEDDSFGMAADALKLATGSAVQAAATLQFYRIAYGLAGSRLGSDFATLNQLASNYLKHTKAEFNWPNLTVPEGLPEDGGKILLNLIAFGLEMLPRGGVITAHSGEADNRTFVAVTVAGESVAIREEVRYAISEKVDPGELTPRNVHAYFTRFLAQRRGSDLLVNSSVDGHVQLIVSF</sequence>